<dbReference type="EMBL" id="FQXD01000005">
    <property type="protein sequence ID" value="SHH27077.1"/>
    <property type="molecule type" value="Genomic_DNA"/>
</dbReference>
<evidence type="ECO:0000313" key="6">
    <source>
        <dbReference type="Proteomes" id="UP000184079"/>
    </source>
</evidence>
<keyword evidence="6" id="KW-1185">Reference proteome</keyword>
<evidence type="ECO:0000259" key="4">
    <source>
        <dbReference type="PROSITE" id="PS51266"/>
    </source>
</evidence>
<name>A0A1M5RL82_9BACI</name>
<accession>A0A1M5RL82</accession>
<proteinExistence type="predicted"/>
<dbReference type="InterPro" id="IPR052604">
    <property type="entry name" value="Mito_Tim_assembly_helper"/>
</dbReference>
<keyword evidence="3" id="KW-0862">Zinc</keyword>
<feature type="domain" description="CHY-type" evidence="4">
    <location>
        <begin position="8"/>
        <end position="88"/>
    </location>
</feature>
<dbReference type="InterPro" id="IPR016694">
    <property type="entry name" value="UCP017292"/>
</dbReference>
<keyword evidence="2" id="KW-0863">Zinc-finger</keyword>
<dbReference type="PROSITE" id="PS51266">
    <property type="entry name" value="ZF_CHY"/>
    <property type="match status" value="1"/>
</dbReference>
<evidence type="ECO:0000256" key="2">
    <source>
        <dbReference type="ARBA" id="ARBA00022771"/>
    </source>
</evidence>
<dbReference type="PANTHER" id="PTHR28082">
    <property type="entry name" value="ZINC FINGER PROTEIN"/>
    <property type="match status" value="1"/>
</dbReference>
<dbReference type="AlphaFoldDB" id="A0A1M5RL82"/>
<dbReference type="InterPro" id="IPR008913">
    <property type="entry name" value="Znf_CHY"/>
</dbReference>
<dbReference type="Pfam" id="PF05495">
    <property type="entry name" value="zf-CHY"/>
    <property type="match status" value="1"/>
</dbReference>
<dbReference type="PANTHER" id="PTHR28082:SF1">
    <property type="entry name" value="HELPER OF TIM PROTEIN 13"/>
    <property type="match status" value="1"/>
</dbReference>
<dbReference type="PIRSF" id="PIRSF017292">
    <property type="entry name" value="UCP017292_Znf_CHY"/>
    <property type="match status" value="1"/>
</dbReference>
<dbReference type="SUPFAM" id="SSF161219">
    <property type="entry name" value="CHY zinc finger-like"/>
    <property type="match status" value="1"/>
</dbReference>
<dbReference type="GO" id="GO:0008270">
    <property type="term" value="F:zinc ion binding"/>
    <property type="evidence" value="ECO:0007669"/>
    <property type="project" value="UniProtKB-KW"/>
</dbReference>
<protein>
    <submittedName>
        <fullName evidence="5">Uncharacterized protein, contains Zn-finger domain of CHY type</fullName>
    </submittedName>
</protein>
<gene>
    <name evidence="5" type="ORF">SAMN05421807_105203</name>
</gene>
<dbReference type="OrthoDB" id="882119at2"/>
<dbReference type="InterPro" id="IPR037274">
    <property type="entry name" value="Znf_CHY_sf"/>
</dbReference>
<keyword evidence="1" id="KW-0479">Metal-binding</keyword>
<evidence type="ECO:0000256" key="3">
    <source>
        <dbReference type="ARBA" id="ARBA00022833"/>
    </source>
</evidence>
<reference evidence="6" key="1">
    <citation type="submission" date="2016-11" db="EMBL/GenBank/DDBJ databases">
        <authorList>
            <person name="Varghese N."/>
            <person name="Submissions S."/>
        </authorList>
    </citation>
    <scope>NUCLEOTIDE SEQUENCE [LARGE SCALE GENOMIC DNA]</scope>
    <source>
        <strain evidence="6">CGMCC 1.6496</strain>
    </source>
</reference>
<evidence type="ECO:0000313" key="5">
    <source>
        <dbReference type="EMBL" id="SHH27077.1"/>
    </source>
</evidence>
<organism evidence="5 6">
    <name type="scientific">Virgibacillus chiguensis</name>
    <dbReference type="NCBI Taxonomy" id="411959"/>
    <lineage>
        <taxon>Bacteria</taxon>
        <taxon>Bacillati</taxon>
        <taxon>Bacillota</taxon>
        <taxon>Bacilli</taxon>
        <taxon>Bacillales</taxon>
        <taxon>Bacillaceae</taxon>
        <taxon>Virgibacillus</taxon>
    </lineage>
</organism>
<sequence length="103" mass="12155">MLPVFGQFVDGETRCVHYHSNKDIIAIKFKCCQKYYSCYKCHLEAENHEIKVWPKHQFDQKAILCGVCKTEFTIEQYLQMKQCKNCGSLFNEGCSLHHHLYFA</sequence>
<dbReference type="RefSeq" id="WP_073007210.1">
    <property type="nucleotide sequence ID" value="NZ_FQXD01000005.1"/>
</dbReference>
<evidence type="ECO:0000256" key="1">
    <source>
        <dbReference type="ARBA" id="ARBA00022723"/>
    </source>
</evidence>
<dbReference type="GO" id="GO:0045041">
    <property type="term" value="P:protein import into mitochondrial intermembrane space"/>
    <property type="evidence" value="ECO:0007669"/>
    <property type="project" value="TreeGrafter"/>
</dbReference>
<dbReference type="Proteomes" id="UP000184079">
    <property type="component" value="Unassembled WGS sequence"/>
</dbReference>